<keyword evidence="4 8" id="KW-0812">Transmembrane</keyword>
<feature type="binding site" evidence="7">
    <location>
        <position position="176"/>
    </location>
    <ligand>
        <name>Mg(2+)</name>
        <dbReference type="ChEBI" id="CHEBI:18420"/>
    </ligand>
</feature>
<organism evidence="9 10">
    <name type="scientific">Candidatus Auribacter fodinae</name>
    <dbReference type="NCBI Taxonomy" id="2093366"/>
    <lineage>
        <taxon>Bacteria</taxon>
        <taxon>Pseudomonadati</taxon>
        <taxon>Candidatus Auribacterota</taxon>
        <taxon>Candidatus Auribacteria</taxon>
        <taxon>Candidatus Auribacterales</taxon>
        <taxon>Candidatus Auribacteraceae</taxon>
        <taxon>Candidatus Auribacter</taxon>
    </lineage>
</organism>
<evidence type="ECO:0000256" key="4">
    <source>
        <dbReference type="ARBA" id="ARBA00022692"/>
    </source>
</evidence>
<dbReference type="InterPro" id="IPR000715">
    <property type="entry name" value="Glycosyl_transferase_4"/>
</dbReference>
<evidence type="ECO:0000256" key="8">
    <source>
        <dbReference type="SAM" id="Phobius"/>
    </source>
</evidence>
<comment type="cofactor">
    <cofactor evidence="7">
        <name>Mg(2+)</name>
        <dbReference type="ChEBI" id="CHEBI:18420"/>
    </cofactor>
</comment>
<reference evidence="9 10" key="1">
    <citation type="journal article" date="2017" name="ISME J.">
        <title>Energy and carbon metabolisms in a deep terrestrial subsurface fluid microbial community.</title>
        <authorList>
            <person name="Momper L."/>
            <person name="Jungbluth S.P."/>
            <person name="Lee M.D."/>
            <person name="Amend J.P."/>
        </authorList>
    </citation>
    <scope>NUCLEOTIDE SEQUENCE [LARGE SCALE GENOMIC DNA]</scope>
    <source>
        <strain evidence="9">SURF_26</strain>
    </source>
</reference>
<keyword evidence="7" id="KW-0479">Metal-binding</keyword>
<evidence type="ECO:0000256" key="6">
    <source>
        <dbReference type="ARBA" id="ARBA00023136"/>
    </source>
</evidence>
<feature type="transmembrane region" description="Helical" evidence="8">
    <location>
        <begin position="184"/>
        <end position="202"/>
    </location>
</feature>
<protein>
    <submittedName>
        <fullName evidence="9">Undecaprenyl/decaprenyl-phosphate alpha-N-acetylglucosaminyl 1-phosphate transferase</fullName>
    </submittedName>
</protein>
<feature type="transmembrane region" description="Helical" evidence="8">
    <location>
        <begin position="158"/>
        <end position="177"/>
    </location>
</feature>
<dbReference type="GO" id="GO:0046872">
    <property type="term" value="F:metal ion binding"/>
    <property type="evidence" value="ECO:0007669"/>
    <property type="project" value="UniProtKB-KW"/>
</dbReference>
<keyword evidence="3 9" id="KW-0808">Transferase</keyword>
<dbReference type="GO" id="GO:0044038">
    <property type="term" value="P:cell wall macromolecule biosynthetic process"/>
    <property type="evidence" value="ECO:0007669"/>
    <property type="project" value="TreeGrafter"/>
</dbReference>
<dbReference type="GO" id="GO:0016780">
    <property type="term" value="F:phosphotransferase activity, for other substituted phosphate groups"/>
    <property type="evidence" value="ECO:0007669"/>
    <property type="project" value="InterPro"/>
</dbReference>
<dbReference type="AlphaFoldDB" id="A0A3A4R5K7"/>
<feature type="binding site" evidence="7">
    <location>
        <position position="236"/>
    </location>
    <ligand>
        <name>Mg(2+)</name>
        <dbReference type="ChEBI" id="CHEBI:18420"/>
    </ligand>
</feature>
<dbReference type="Pfam" id="PF00953">
    <property type="entry name" value="Glycos_transf_4"/>
    <property type="match status" value="1"/>
</dbReference>
<dbReference type="EMBL" id="QZJZ01000031">
    <property type="protein sequence ID" value="RJP60262.1"/>
    <property type="molecule type" value="Genomic_DNA"/>
</dbReference>
<gene>
    <name evidence="9" type="ORF">C4541_04240</name>
</gene>
<dbReference type="CDD" id="cd06853">
    <property type="entry name" value="GT_WecA_like"/>
    <property type="match status" value="1"/>
</dbReference>
<keyword evidence="7" id="KW-0460">Magnesium</keyword>
<evidence type="ECO:0000256" key="5">
    <source>
        <dbReference type="ARBA" id="ARBA00022989"/>
    </source>
</evidence>
<feature type="transmembrane region" description="Helical" evidence="8">
    <location>
        <begin position="132"/>
        <end position="152"/>
    </location>
</feature>
<feature type="transmembrane region" description="Helical" evidence="8">
    <location>
        <begin position="6"/>
        <end position="23"/>
    </location>
</feature>
<feature type="transmembrane region" description="Helical" evidence="8">
    <location>
        <begin position="340"/>
        <end position="362"/>
    </location>
</feature>
<dbReference type="GO" id="GO:0005886">
    <property type="term" value="C:plasma membrane"/>
    <property type="evidence" value="ECO:0007669"/>
    <property type="project" value="UniProtKB-SubCell"/>
</dbReference>
<dbReference type="PANTHER" id="PTHR22926:SF3">
    <property type="entry name" value="UNDECAPRENYL-PHOSPHATE ALPHA-N-ACETYLGLUCOSAMINYL 1-PHOSPHATE TRANSFERASE"/>
    <property type="match status" value="1"/>
</dbReference>
<evidence type="ECO:0000256" key="1">
    <source>
        <dbReference type="ARBA" id="ARBA00004651"/>
    </source>
</evidence>
<feature type="transmembrane region" description="Helical" evidence="8">
    <location>
        <begin position="208"/>
        <end position="227"/>
    </location>
</feature>
<feature type="transmembrane region" description="Helical" evidence="8">
    <location>
        <begin position="263"/>
        <end position="286"/>
    </location>
</feature>
<accession>A0A3A4R5K7</accession>
<evidence type="ECO:0000256" key="7">
    <source>
        <dbReference type="PIRSR" id="PIRSR600715-1"/>
    </source>
</evidence>
<feature type="transmembrane region" description="Helical" evidence="8">
    <location>
        <begin position="100"/>
        <end position="120"/>
    </location>
</feature>
<dbReference type="GO" id="GO:0071555">
    <property type="term" value="P:cell wall organization"/>
    <property type="evidence" value="ECO:0007669"/>
    <property type="project" value="TreeGrafter"/>
</dbReference>
<keyword evidence="5 8" id="KW-1133">Transmembrane helix</keyword>
<evidence type="ECO:0000313" key="9">
    <source>
        <dbReference type="EMBL" id="RJP60262.1"/>
    </source>
</evidence>
<dbReference type="Proteomes" id="UP000266426">
    <property type="component" value="Unassembled WGS sequence"/>
</dbReference>
<comment type="caution">
    <text evidence="9">The sequence shown here is derived from an EMBL/GenBank/DDBJ whole genome shotgun (WGS) entry which is preliminary data.</text>
</comment>
<sequence>MIIWALVFLYLLLCGYTLSRLFVKLAMKLAFFFDIMDHPDPRKVHAKPTPLLGGLGIVAGLMITVIVNFFLLMLASYLHLERAFPLLDAIFVHLPGMKSVGFTIAGIFGCGLLLFFIGLYDDKYGLSARVKFYLQIVIALIIIYKFDIKITLFVPNTFFSYAITTLWIVGITNSFNLLDNMDGLSAGIALMSSIVFFVAALIAGQVFIAAYLIVFIGVLLGFLWYNFHPAKIFMGDAGSLFIGFNLAVLTIMGTYFIKGSSYLYPIFMPVLILGVPIYDTFSVMAIRIRNGESIFKPDKNHFSHRLLRLGMSHAGVALFLYLVTFCVAVNAILLPSLNEWGVLIIVLQSLCMISVIMLLEYYGKKKNGK</sequence>
<feature type="transmembrane region" description="Helical" evidence="8">
    <location>
        <begin position="239"/>
        <end position="257"/>
    </location>
</feature>
<evidence type="ECO:0000256" key="2">
    <source>
        <dbReference type="ARBA" id="ARBA00022475"/>
    </source>
</evidence>
<evidence type="ECO:0000313" key="10">
    <source>
        <dbReference type="Proteomes" id="UP000266426"/>
    </source>
</evidence>
<name>A0A3A4R5K7_9BACT</name>
<keyword evidence="2" id="KW-1003">Cell membrane</keyword>
<dbReference type="PANTHER" id="PTHR22926">
    <property type="entry name" value="PHOSPHO-N-ACETYLMURAMOYL-PENTAPEPTIDE-TRANSFERASE"/>
    <property type="match status" value="1"/>
</dbReference>
<feature type="transmembrane region" description="Helical" evidence="8">
    <location>
        <begin position="51"/>
        <end position="80"/>
    </location>
</feature>
<dbReference type="GO" id="GO:0009103">
    <property type="term" value="P:lipopolysaccharide biosynthetic process"/>
    <property type="evidence" value="ECO:0007669"/>
    <property type="project" value="TreeGrafter"/>
</dbReference>
<feature type="transmembrane region" description="Helical" evidence="8">
    <location>
        <begin position="306"/>
        <end position="334"/>
    </location>
</feature>
<comment type="subcellular location">
    <subcellularLocation>
        <location evidence="1">Cell membrane</location>
        <topology evidence="1">Multi-pass membrane protein</topology>
    </subcellularLocation>
</comment>
<proteinExistence type="predicted"/>
<keyword evidence="6 8" id="KW-0472">Membrane</keyword>
<evidence type="ECO:0000256" key="3">
    <source>
        <dbReference type="ARBA" id="ARBA00022679"/>
    </source>
</evidence>